<evidence type="ECO:0000256" key="1">
    <source>
        <dbReference type="ARBA" id="ARBA00007921"/>
    </source>
</evidence>
<dbReference type="GeneID" id="61108674"/>
<dbReference type="GO" id="GO:0005829">
    <property type="term" value="C:cytosol"/>
    <property type="evidence" value="ECO:0007669"/>
    <property type="project" value="TreeGrafter"/>
</dbReference>
<dbReference type="InterPro" id="IPR005225">
    <property type="entry name" value="Small_GTP-bd"/>
</dbReference>
<dbReference type="RefSeq" id="WP_003131632.1">
    <property type="nucleotide sequence ID" value="NZ_AZSI01000048.1"/>
</dbReference>
<dbReference type="GO" id="GO:0000028">
    <property type="term" value="P:ribosomal small subunit assembly"/>
    <property type="evidence" value="ECO:0007669"/>
    <property type="project" value="TreeGrafter"/>
</dbReference>
<dbReference type="PANTHER" id="PTHR42698">
    <property type="entry name" value="GTPASE ERA"/>
    <property type="match status" value="1"/>
</dbReference>
<feature type="domain" description="Era-type G" evidence="15">
    <location>
        <begin position="7"/>
        <end position="174"/>
    </location>
</feature>
<sequence>MTNNKFKSGFVAILGRPNVGKSTFMNHVMGQKIAIMSDKPQTTRNKIQGIYTTENEQIVFIDTPGIHKPHNALGDFMVQSAYSTLRECDVVLFMVAADEPRSTGENMIIERLKKAEVPVILVVNKIDKIHPDRLFEIVADYTSQMEFSEVVPISAKQGNNTERLIDTLSEKLDEGPQYFPEDQITDHPERFLVSEMIREKILLLTREEVPHSIAVTTDQMTRDEETGKIHIMATIIVERKSQKGIILGKGGDMIRKIGKMARRDIEIMLGDKVYLETWVKIKNDWRDRKMDLADFGYNRDDYM</sequence>
<comment type="subunit">
    <text evidence="2 11">Monomer.</text>
</comment>
<evidence type="ECO:0000259" key="15">
    <source>
        <dbReference type="PROSITE" id="PS51713"/>
    </source>
</evidence>
<dbReference type="HAMAP" id="MF_00367">
    <property type="entry name" value="GTPase_Era"/>
    <property type="match status" value="1"/>
</dbReference>
<evidence type="ECO:0000259" key="14">
    <source>
        <dbReference type="PROSITE" id="PS50823"/>
    </source>
</evidence>
<dbReference type="InterPro" id="IPR006073">
    <property type="entry name" value="GTP-bd"/>
</dbReference>
<dbReference type="FunFam" id="3.40.50.300:FF:000094">
    <property type="entry name" value="GTPase Era"/>
    <property type="match status" value="1"/>
</dbReference>
<evidence type="ECO:0000256" key="7">
    <source>
        <dbReference type="ARBA" id="ARBA00022741"/>
    </source>
</evidence>
<dbReference type="PROSITE" id="PS51713">
    <property type="entry name" value="G_ERA"/>
    <property type="match status" value="1"/>
</dbReference>
<proteinExistence type="inferred from homology"/>
<keyword evidence="5 11" id="KW-0690">Ribosome biogenesis</keyword>
<evidence type="ECO:0000256" key="4">
    <source>
        <dbReference type="ARBA" id="ARBA00022475"/>
    </source>
</evidence>
<dbReference type="Pfam" id="PF07650">
    <property type="entry name" value="KH_2"/>
    <property type="match status" value="1"/>
</dbReference>
<dbReference type="GO" id="GO:0043024">
    <property type="term" value="F:ribosomal small subunit binding"/>
    <property type="evidence" value="ECO:0007669"/>
    <property type="project" value="TreeGrafter"/>
</dbReference>
<evidence type="ECO:0000313" key="16">
    <source>
        <dbReference type="EMBL" id="KEY62440.1"/>
    </source>
</evidence>
<dbReference type="SMR" id="A0A084AAW1"/>
<dbReference type="SUPFAM" id="SSF54814">
    <property type="entry name" value="Prokaryotic type KH domain (KH-domain type II)"/>
    <property type="match status" value="1"/>
</dbReference>
<feature type="binding site" evidence="11">
    <location>
        <begin position="62"/>
        <end position="66"/>
    </location>
    <ligand>
        <name>GTP</name>
        <dbReference type="ChEBI" id="CHEBI:37565"/>
    </ligand>
</feature>
<dbReference type="InterPro" id="IPR030388">
    <property type="entry name" value="G_ERA_dom"/>
</dbReference>
<dbReference type="Pfam" id="PF01926">
    <property type="entry name" value="MMR_HSR1"/>
    <property type="match status" value="1"/>
</dbReference>
<dbReference type="PANTHER" id="PTHR42698:SF1">
    <property type="entry name" value="GTPASE ERA, MITOCHONDRIAL"/>
    <property type="match status" value="1"/>
</dbReference>
<name>A0A084AAW1_LACLC</name>
<dbReference type="AlphaFoldDB" id="A0A084AAW1"/>
<organism evidence="16 17">
    <name type="scientific">Lactococcus cremoris subsp. cremoris GE214</name>
    <dbReference type="NCBI Taxonomy" id="1415168"/>
    <lineage>
        <taxon>Bacteria</taxon>
        <taxon>Bacillati</taxon>
        <taxon>Bacillota</taxon>
        <taxon>Bacilli</taxon>
        <taxon>Lactobacillales</taxon>
        <taxon>Streptococcaceae</taxon>
        <taxon>Lactococcus</taxon>
        <taxon>Lactococcus cremoris subsp. cremoris</taxon>
    </lineage>
</organism>
<dbReference type="Gene3D" id="3.40.50.300">
    <property type="entry name" value="P-loop containing nucleotide triphosphate hydrolases"/>
    <property type="match status" value="1"/>
</dbReference>
<dbReference type="InterPro" id="IPR027417">
    <property type="entry name" value="P-loop_NTPase"/>
</dbReference>
<dbReference type="NCBIfam" id="NF000908">
    <property type="entry name" value="PRK00089.1"/>
    <property type="match status" value="1"/>
</dbReference>
<feature type="region of interest" description="G1" evidence="12">
    <location>
        <begin position="15"/>
        <end position="22"/>
    </location>
</feature>
<dbReference type="InterPro" id="IPR009019">
    <property type="entry name" value="KH_sf_prok-type"/>
</dbReference>
<reference evidence="16 17" key="1">
    <citation type="submission" date="2014-06" db="EMBL/GenBank/DDBJ databases">
        <title>Draft genome sequence of the putrescine producing strain Lactococcus lactis subsp cremoris GE214.</title>
        <authorList>
            <person name="Ladero V."/>
            <person name="Linares D.M."/>
            <person name="del Rio B."/>
            <person name="Mayo B."/>
            <person name="Martin M.C."/>
            <person name="Fernandez M."/>
            <person name="Alvarez M.A."/>
        </authorList>
    </citation>
    <scope>NUCLEOTIDE SEQUENCE [LARGE SCALE GENOMIC DNA]</scope>
    <source>
        <strain evidence="16 17">GE214</strain>
    </source>
</reference>
<evidence type="ECO:0000256" key="9">
    <source>
        <dbReference type="ARBA" id="ARBA00023134"/>
    </source>
</evidence>
<evidence type="ECO:0000256" key="8">
    <source>
        <dbReference type="ARBA" id="ARBA00022884"/>
    </source>
</evidence>
<keyword evidence="11" id="KW-0963">Cytoplasm</keyword>
<evidence type="ECO:0000256" key="11">
    <source>
        <dbReference type="HAMAP-Rule" id="MF_00367"/>
    </source>
</evidence>
<keyword evidence="4 11" id="KW-1003">Cell membrane</keyword>
<gene>
    <name evidence="11" type="primary">era</name>
    <name evidence="16" type="ORF">U725_01603</name>
</gene>
<dbReference type="EMBL" id="AZSI01000048">
    <property type="protein sequence ID" value="KEY62440.1"/>
    <property type="molecule type" value="Genomic_DNA"/>
</dbReference>
<dbReference type="Proteomes" id="UP000028401">
    <property type="component" value="Unassembled WGS sequence"/>
</dbReference>
<dbReference type="GO" id="GO:0003924">
    <property type="term" value="F:GTPase activity"/>
    <property type="evidence" value="ECO:0007669"/>
    <property type="project" value="UniProtKB-UniRule"/>
</dbReference>
<feature type="region of interest" description="G3" evidence="12">
    <location>
        <begin position="62"/>
        <end position="65"/>
    </location>
</feature>
<feature type="region of interest" description="G2" evidence="12">
    <location>
        <begin position="41"/>
        <end position="45"/>
    </location>
</feature>
<dbReference type="PATRIC" id="fig|1415168.3.peg.1676"/>
<dbReference type="GO" id="GO:0005525">
    <property type="term" value="F:GTP binding"/>
    <property type="evidence" value="ECO:0007669"/>
    <property type="project" value="UniProtKB-UniRule"/>
</dbReference>
<dbReference type="InterPro" id="IPR005662">
    <property type="entry name" value="GTPase_Era-like"/>
</dbReference>
<dbReference type="CDD" id="cd22534">
    <property type="entry name" value="KH-II_Era"/>
    <property type="match status" value="1"/>
</dbReference>
<keyword evidence="10 11" id="KW-0472">Membrane</keyword>
<comment type="similarity">
    <text evidence="1 11 12 13">Belongs to the TRAFAC class TrmE-Era-EngA-EngB-Septin-like GTPase superfamily. Era GTPase family.</text>
</comment>
<feature type="binding site" evidence="11">
    <location>
        <begin position="124"/>
        <end position="127"/>
    </location>
    <ligand>
        <name>GTP</name>
        <dbReference type="ChEBI" id="CHEBI:37565"/>
    </ligand>
</feature>
<dbReference type="PROSITE" id="PS50823">
    <property type="entry name" value="KH_TYPE_2"/>
    <property type="match status" value="1"/>
</dbReference>
<evidence type="ECO:0000256" key="3">
    <source>
        <dbReference type="ARBA" id="ARBA00020484"/>
    </source>
</evidence>
<comment type="function">
    <text evidence="11">An essential GTPase that binds both GDP and GTP, with rapid nucleotide exchange. Plays a role in 16S rRNA processing and 30S ribosomal subunit biogenesis and possibly also in cell cycle regulation and energy metabolism.</text>
</comment>
<dbReference type="InterPro" id="IPR004044">
    <property type="entry name" value="KH_dom_type_2"/>
</dbReference>
<evidence type="ECO:0000256" key="10">
    <source>
        <dbReference type="ARBA" id="ARBA00023136"/>
    </source>
</evidence>
<evidence type="ECO:0000313" key="17">
    <source>
        <dbReference type="Proteomes" id="UP000028401"/>
    </source>
</evidence>
<evidence type="ECO:0000256" key="6">
    <source>
        <dbReference type="ARBA" id="ARBA00022730"/>
    </source>
</evidence>
<comment type="subcellular location">
    <subcellularLocation>
        <location evidence="11">Cytoplasm</location>
    </subcellularLocation>
    <subcellularLocation>
        <location evidence="11">Cell membrane</location>
        <topology evidence="11">Peripheral membrane protein</topology>
    </subcellularLocation>
</comment>
<dbReference type="InterPro" id="IPR015946">
    <property type="entry name" value="KH_dom-like_a/b"/>
</dbReference>
<dbReference type="FunFam" id="3.30.300.20:FF:000003">
    <property type="entry name" value="GTPase Era"/>
    <property type="match status" value="1"/>
</dbReference>
<feature type="domain" description="KH type-2" evidence="14">
    <location>
        <begin position="205"/>
        <end position="283"/>
    </location>
</feature>
<keyword evidence="6 11" id="KW-0699">rRNA-binding</keyword>
<dbReference type="GO" id="GO:0005886">
    <property type="term" value="C:plasma membrane"/>
    <property type="evidence" value="ECO:0007669"/>
    <property type="project" value="UniProtKB-SubCell"/>
</dbReference>
<dbReference type="CDD" id="cd04163">
    <property type="entry name" value="Era"/>
    <property type="match status" value="1"/>
</dbReference>
<dbReference type="Gene3D" id="3.30.300.20">
    <property type="match status" value="1"/>
</dbReference>
<keyword evidence="8 11" id="KW-0694">RNA-binding</keyword>
<evidence type="ECO:0000256" key="2">
    <source>
        <dbReference type="ARBA" id="ARBA00011245"/>
    </source>
</evidence>
<accession>A0A084AAW1</accession>
<evidence type="ECO:0000256" key="5">
    <source>
        <dbReference type="ARBA" id="ARBA00022517"/>
    </source>
</evidence>
<feature type="binding site" evidence="11">
    <location>
        <begin position="15"/>
        <end position="22"/>
    </location>
    <ligand>
        <name>GTP</name>
        <dbReference type="ChEBI" id="CHEBI:37565"/>
    </ligand>
</feature>
<dbReference type="GO" id="GO:0070181">
    <property type="term" value="F:small ribosomal subunit rRNA binding"/>
    <property type="evidence" value="ECO:0007669"/>
    <property type="project" value="UniProtKB-UniRule"/>
</dbReference>
<evidence type="ECO:0000256" key="12">
    <source>
        <dbReference type="PROSITE-ProRule" id="PRU01050"/>
    </source>
</evidence>
<feature type="region of interest" description="G4" evidence="12">
    <location>
        <begin position="124"/>
        <end position="127"/>
    </location>
</feature>
<comment type="caution">
    <text evidence="16">The sequence shown here is derived from an EMBL/GenBank/DDBJ whole genome shotgun (WGS) entry which is preliminary data.</text>
</comment>
<evidence type="ECO:0000256" key="13">
    <source>
        <dbReference type="RuleBase" id="RU003761"/>
    </source>
</evidence>
<feature type="region of interest" description="G5" evidence="12">
    <location>
        <begin position="153"/>
        <end position="155"/>
    </location>
</feature>
<dbReference type="SUPFAM" id="SSF52540">
    <property type="entry name" value="P-loop containing nucleoside triphosphate hydrolases"/>
    <property type="match status" value="1"/>
</dbReference>
<keyword evidence="7 11" id="KW-0547">Nucleotide-binding</keyword>
<dbReference type="GeneID" id="89632529"/>
<protein>
    <recommendedName>
        <fullName evidence="3 11">GTPase Era</fullName>
    </recommendedName>
</protein>
<dbReference type="NCBIfam" id="TIGR00231">
    <property type="entry name" value="small_GTP"/>
    <property type="match status" value="1"/>
</dbReference>
<dbReference type="NCBIfam" id="TIGR00436">
    <property type="entry name" value="era"/>
    <property type="match status" value="1"/>
</dbReference>
<keyword evidence="9 11" id="KW-0342">GTP-binding</keyword>